<comment type="caution">
    <text evidence="1">The sequence shown here is derived from an EMBL/GenBank/DDBJ whole genome shotgun (WGS) entry which is preliminary data.</text>
</comment>
<dbReference type="EMBL" id="MGKI01000004">
    <property type="protein sequence ID" value="OGN23142.1"/>
    <property type="molecule type" value="Genomic_DNA"/>
</dbReference>
<reference evidence="1 2" key="1">
    <citation type="journal article" date="2016" name="Nat. Commun.">
        <title>Thousands of microbial genomes shed light on interconnected biogeochemical processes in an aquifer system.</title>
        <authorList>
            <person name="Anantharaman K."/>
            <person name="Brown C.T."/>
            <person name="Hug L.A."/>
            <person name="Sharon I."/>
            <person name="Castelle C.J."/>
            <person name="Probst A.J."/>
            <person name="Thomas B.C."/>
            <person name="Singh A."/>
            <person name="Wilkins M.J."/>
            <person name="Karaoz U."/>
            <person name="Brodie E.L."/>
            <person name="Williams K.H."/>
            <person name="Hubbard S.S."/>
            <person name="Banfield J.F."/>
        </authorList>
    </citation>
    <scope>NUCLEOTIDE SEQUENCE [LARGE SCALE GENOMIC DNA]</scope>
</reference>
<proteinExistence type="predicted"/>
<protein>
    <submittedName>
        <fullName evidence="1">Uncharacterized protein</fullName>
    </submittedName>
</protein>
<sequence length="72" mass="8038">MATETGTTCVVCWLGEIVRIAYEDYHCNTCGLKYRFLPSQTLSPPKSDDSKIQIQPGLFVAKHATAVFSKDR</sequence>
<evidence type="ECO:0000313" key="2">
    <source>
        <dbReference type="Proteomes" id="UP000178227"/>
    </source>
</evidence>
<dbReference type="STRING" id="1802694.A2918_03835"/>
<organism evidence="1 2">
    <name type="scientific">Candidatus Yanofskybacteria bacterium RIFCSPLOWO2_01_FULL_42_49</name>
    <dbReference type="NCBI Taxonomy" id="1802694"/>
    <lineage>
        <taxon>Bacteria</taxon>
        <taxon>Candidatus Yanofskyibacteriota</taxon>
    </lineage>
</organism>
<gene>
    <name evidence="1" type="ORF">A2918_03835</name>
</gene>
<evidence type="ECO:0000313" key="1">
    <source>
        <dbReference type="EMBL" id="OGN23142.1"/>
    </source>
</evidence>
<dbReference type="Proteomes" id="UP000178227">
    <property type="component" value="Unassembled WGS sequence"/>
</dbReference>
<name>A0A1F8GCQ5_9BACT</name>
<dbReference type="AlphaFoldDB" id="A0A1F8GCQ5"/>
<accession>A0A1F8GCQ5</accession>